<evidence type="ECO:0000259" key="10">
    <source>
        <dbReference type="Pfam" id="PF01636"/>
    </source>
</evidence>
<dbReference type="NCBIfam" id="NF003558">
    <property type="entry name" value="PRK05231.1"/>
    <property type="match status" value="1"/>
</dbReference>
<keyword evidence="4 8" id="KW-0547">Nucleotide-binding</keyword>
<dbReference type="PANTHER" id="PTHR21064">
    <property type="entry name" value="AMINOGLYCOSIDE PHOSPHOTRANSFERASE DOMAIN-CONTAINING PROTEIN-RELATED"/>
    <property type="match status" value="1"/>
</dbReference>
<dbReference type="Pfam" id="PF01636">
    <property type="entry name" value="APH"/>
    <property type="match status" value="1"/>
</dbReference>
<dbReference type="InterPro" id="IPR005280">
    <property type="entry name" value="Homoserine_kinase_II"/>
</dbReference>
<evidence type="ECO:0000256" key="2">
    <source>
        <dbReference type="ARBA" id="ARBA00022679"/>
    </source>
</evidence>
<proteinExistence type="inferred from homology"/>
<dbReference type="HAMAP" id="MF_00301">
    <property type="entry name" value="Homoser_kinase_2"/>
    <property type="match status" value="1"/>
</dbReference>
<keyword evidence="2 8" id="KW-0808">Transferase</keyword>
<evidence type="ECO:0000256" key="5">
    <source>
        <dbReference type="ARBA" id="ARBA00022777"/>
    </source>
</evidence>
<dbReference type="EC" id="2.7.1.39" evidence="8 9"/>
<evidence type="ECO:0000256" key="6">
    <source>
        <dbReference type="ARBA" id="ARBA00022840"/>
    </source>
</evidence>
<dbReference type="Gene3D" id="3.90.1200.10">
    <property type="match status" value="1"/>
</dbReference>
<feature type="domain" description="Aminoglycoside phosphotransferase" evidence="10">
    <location>
        <begin position="27"/>
        <end position="251"/>
    </location>
</feature>
<keyword evidence="12" id="KW-1185">Reference proteome</keyword>
<keyword evidence="1 8" id="KW-0028">Amino-acid biosynthesis</keyword>
<accession>A0ABU9D7L8</accession>
<dbReference type="GO" id="GO:0004413">
    <property type="term" value="F:homoserine kinase activity"/>
    <property type="evidence" value="ECO:0007669"/>
    <property type="project" value="UniProtKB-EC"/>
</dbReference>
<keyword evidence="6 8" id="KW-0067">ATP-binding</keyword>
<evidence type="ECO:0000256" key="3">
    <source>
        <dbReference type="ARBA" id="ARBA00022697"/>
    </source>
</evidence>
<dbReference type="RefSeq" id="WP_341370582.1">
    <property type="nucleotide sequence ID" value="NZ_JBBPCO010000006.1"/>
</dbReference>
<comment type="catalytic activity">
    <reaction evidence="8">
        <text>L-homoserine + ATP = O-phospho-L-homoserine + ADP + H(+)</text>
        <dbReference type="Rhea" id="RHEA:13985"/>
        <dbReference type="ChEBI" id="CHEBI:15378"/>
        <dbReference type="ChEBI" id="CHEBI:30616"/>
        <dbReference type="ChEBI" id="CHEBI:57476"/>
        <dbReference type="ChEBI" id="CHEBI:57590"/>
        <dbReference type="ChEBI" id="CHEBI:456216"/>
        <dbReference type="EC" id="2.7.1.39"/>
    </reaction>
</comment>
<evidence type="ECO:0000256" key="1">
    <source>
        <dbReference type="ARBA" id="ARBA00022605"/>
    </source>
</evidence>
<keyword evidence="3 8" id="KW-0791">Threonine biosynthesis</keyword>
<protein>
    <recommendedName>
        <fullName evidence="8 9">Homoserine kinase</fullName>
        <shortName evidence="8">HK</shortName>
        <shortName evidence="8">HSK</shortName>
        <ecNumber evidence="8 9">2.7.1.39</ecNumber>
    </recommendedName>
</protein>
<evidence type="ECO:0000256" key="4">
    <source>
        <dbReference type="ARBA" id="ARBA00022741"/>
    </source>
</evidence>
<dbReference type="InterPro" id="IPR011009">
    <property type="entry name" value="Kinase-like_dom_sf"/>
</dbReference>
<name>A0ABU9D7L8_9PROT</name>
<organism evidence="11 12">
    <name type="scientific">Thermithiobacillus plumbiphilus</name>
    <dbReference type="NCBI Taxonomy" id="1729899"/>
    <lineage>
        <taxon>Bacteria</taxon>
        <taxon>Pseudomonadati</taxon>
        <taxon>Pseudomonadota</taxon>
        <taxon>Acidithiobacillia</taxon>
        <taxon>Acidithiobacillales</taxon>
        <taxon>Thermithiobacillaceae</taxon>
        <taxon>Thermithiobacillus</taxon>
    </lineage>
</organism>
<comment type="pathway">
    <text evidence="8">Amino-acid biosynthesis; L-threonine biosynthesis; L-threonine from L-aspartate: step 4/5.</text>
</comment>
<reference evidence="11 12" key="1">
    <citation type="submission" date="2024-04" db="EMBL/GenBank/DDBJ databases">
        <authorList>
            <person name="Abashina T."/>
            <person name="Shaikin A."/>
        </authorList>
    </citation>
    <scope>NUCLEOTIDE SEQUENCE [LARGE SCALE GENOMIC DNA]</scope>
    <source>
        <strain evidence="11 12">AAFK</strain>
    </source>
</reference>
<sequence>MSVYTAVSAEALENFLGRYDIGQAQSLRGISAGVENSNFFLDTSEGEFVLTIFERLAATEIPYFLELTAHLAHHGIPCPQPIADREGHYLQSLCGKPAAIVQKLSGKSVELPNPGQTRAVGALLGRMHKAAEGFPLRRENPRGLRWWIEASGQLSSHLSPMDARLLSDELQFQQNHCKSHLPHGVIHADLFRDNALFEGNLLTGVIDFYYAADDAYLYDLAITLNAWCSQPDGALDAELAHCLWEAYQRERPLSNDEIACWPAALRGAALRFWLSRLHDFHFPRPGDLTHTKDPEEYRRILVARREMAEWTDFPGAEGLRAALK</sequence>
<gene>
    <name evidence="8" type="primary">thrB</name>
    <name evidence="11" type="ORF">WOB96_07075</name>
</gene>
<dbReference type="Proteomes" id="UP001446205">
    <property type="component" value="Unassembled WGS sequence"/>
</dbReference>
<dbReference type="SUPFAM" id="SSF56112">
    <property type="entry name" value="Protein kinase-like (PK-like)"/>
    <property type="match status" value="1"/>
</dbReference>
<evidence type="ECO:0000256" key="8">
    <source>
        <dbReference type="HAMAP-Rule" id="MF_00301"/>
    </source>
</evidence>
<dbReference type="InterPro" id="IPR050249">
    <property type="entry name" value="Pseudomonas-type_ThrB"/>
</dbReference>
<evidence type="ECO:0000256" key="9">
    <source>
        <dbReference type="NCBIfam" id="TIGR00938"/>
    </source>
</evidence>
<dbReference type="PANTHER" id="PTHR21064:SF6">
    <property type="entry name" value="AMINOGLYCOSIDE PHOSPHOTRANSFERASE DOMAIN-CONTAINING PROTEIN"/>
    <property type="match status" value="1"/>
</dbReference>
<comment type="caution">
    <text evidence="11">The sequence shown here is derived from an EMBL/GenBank/DDBJ whole genome shotgun (WGS) entry which is preliminary data.</text>
</comment>
<dbReference type="NCBIfam" id="TIGR00938">
    <property type="entry name" value="thrB_alt"/>
    <property type="match status" value="1"/>
</dbReference>
<dbReference type="CDD" id="cd05153">
    <property type="entry name" value="HomoserineK_II"/>
    <property type="match status" value="1"/>
</dbReference>
<dbReference type="EMBL" id="JBBPCO010000006">
    <property type="protein sequence ID" value="MEK8089525.1"/>
    <property type="molecule type" value="Genomic_DNA"/>
</dbReference>
<keyword evidence="5 8" id="KW-0418">Kinase</keyword>
<dbReference type="Gene3D" id="3.30.200.20">
    <property type="entry name" value="Phosphorylase Kinase, domain 1"/>
    <property type="match status" value="1"/>
</dbReference>
<comment type="similarity">
    <text evidence="7 8">Belongs to the pseudomonas-type ThrB family.</text>
</comment>
<evidence type="ECO:0000256" key="7">
    <source>
        <dbReference type="ARBA" id="ARBA00038240"/>
    </source>
</evidence>
<evidence type="ECO:0000313" key="11">
    <source>
        <dbReference type="EMBL" id="MEK8089525.1"/>
    </source>
</evidence>
<evidence type="ECO:0000313" key="12">
    <source>
        <dbReference type="Proteomes" id="UP001446205"/>
    </source>
</evidence>
<dbReference type="InterPro" id="IPR002575">
    <property type="entry name" value="Aminoglycoside_PTrfase"/>
</dbReference>